<reference evidence="3 4" key="1">
    <citation type="submission" date="2015-09" db="EMBL/GenBank/DDBJ databases">
        <title>Host preference determinants of Valsa canker pathogens revealed by comparative genomics.</title>
        <authorList>
            <person name="Yin Z."/>
            <person name="Huang L."/>
        </authorList>
    </citation>
    <scope>NUCLEOTIDE SEQUENCE [LARGE SCALE GENOMIC DNA]</scope>
    <source>
        <strain evidence="3 4">YSFL</strain>
    </source>
</reference>
<keyword evidence="1" id="KW-0175">Coiled coil</keyword>
<proteinExistence type="predicted"/>
<dbReference type="EMBL" id="LJZO01000001">
    <property type="protein sequence ID" value="ROW05058.1"/>
    <property type="molecule type" value="Genomic_DNA"/>
</dbReference>
<feature type="coiled-coil region" evidence="1">
    <location>
        <begin position="184"/>
        <end position="222"/>
    </location>
</feature>
<feature type="region of interest" description="Disordered" evidence="2">
    <location>
        <begin position="76"/>
        <end position="103"/>
    </location>
</feature>
<gene>
    <name evidence="3" type="ORF">VSDG_00635</name>
</gene>
<accession>A0A423WNL6</accession>
<dbReference type="Proteomes" id="UP000284375">
    <property type="component" value="Unassembled WGS sequence"/>
</dbReference>
<protein>
    <submittedName>
        <fullName evidence="3">Uncharacterized protein</fullName>
    </submittedName>
</protein>
<comment type="caution">
    <text evidence="3">The sequence shown here is derived from an EMBL/GenBank/DDBJ whole genome shotgun (WGS) entry which is preliminary data.</text>
</comment>
<feature type="coiled-coil region" evidence="1">
    <location>
        <begin position="333"/>
        <end position="381"/>
    </location>
</feature>
<keyword evidence="4" id="KW-1185">Reference proteome</keyword>
<dbReference type="OrthoDB" id="445271at2759"/>
<dbReference type="STRING" id="252740.A0A423WNL6"/>
<evidence type="ECO:0000256" key="2">
    <source>
        <dbReference type="SAM" id="MobiDB-lite"/>
    </source>
</evidence>
<organism evidence="3 4">
    <name type="scientific">Cytospora chrysosperma</name>
    <name type="common">Cytospora canker fungus</name>
    <name type="synonym">Sphaeria chrysosperma</name>
    <dbReference type="NCBI Taxonomy" id="252740"/>
    <lineage>
        <taxon>Eukaryota</taxon>
        <taxon>Fungi</taxon>
        <taxon>Dikarya</taxon>
        <taxon>Ascomycota</taxon>
        <taxon>Pezizomycotina</taxon>
        <taxon>Sordariomycetes</taxon>
        <taxon>Sordariomycetidae</taxon>
        <taxon>Diaporthales</taxon>
        <taxon>Cytosporaceae</taxon>
        <taxon>Cytospora</taxon>
    </lineage>
</organism>
<sequence length="689" mass="79848">MIKQNQKIVELNQSIEDLDVKLKAVSKEKEAARAKNTELLIVKRRLENDKTERDKDIVELKEINRKLDVKLEKVDKENEAARKKNKDHISTKHRLESEKAEQHQKITALNQSIEALNIRLEELGKENEGLDKLRRGAELAADYVLKERRVLAKTSENAIQREQEKHEGLILDLESKVASLTSEADAALMAAESYRNTLEEEREKHADERRSLEAEAENYRISRKRVKTTLMARVEEVNKAKADEVKASRLAVEAKGQEVARLQAQIRDLKFDIASRTTEADRAHERSNNLFEEIAKQAEERCSLEGRIEKLCDELHDSEAAKVLITTKSHEQDAAFQKKRSELTKTIEKLKAEVQTLSLSLEAKEQEETILQDRLGDAESRIASLVATSLLREASIDGQKAQHAADVDCIKALNKELSKLRDETSAKIEVALAEMDKHASRASLLRKDMDERNEAFCMTIANERECRVAFLQKIEDDKTNFVEQSTRAEQLRLEAYNAASERILELETATRHLREELEGAGLIRLDIQTEANRRISELEATIFQLEECMRIQTQRLREAKEEGRQALLRLKADEVEHRMKVESLTQSLRQLEATSSRDKEYQQRAERFLDYVRSQLSREIEDQVNRDEKAAEEATMEGLQVRLTRKLDVIEKERNWYKQCCDEYWEKYLEQDRQRRRVKRDLYLATHAD</sequence>
<evidence type="ECO:0000313" key="3">
    <source>
        <dbReference type="EMBL" id="ROW05058.1"/>
    </source>
</evidence>
<evidence type="ECO:0000313" key="4">
    <source>
        <dbReference type="Proteomes" id="UP000284375"/>
    </source>
</evidence>
<name>A0A423WNL6_CYTCH</name>
<dbReference type="AlphaFoldDB" id="A0A423WNL6"/>
<evidence type="ECO:0000256" key="1">
    <source>
        <dbReference type="SAM" id="Coils"/>
    </source>
</evidence>
<dbReference type="Gene3D" id="1.10.287.1490">
    <property type="match status" value="1"/>
</dbReference>